<proteinExistence type="predicted"/>
<accession>A0A560D2M8</accession>
<dbReference type="Proteomes" id="UP000319949">
    <property type="component" value="Unassembled WGS sequence"/>
</dbReference>
<reference evidence="1 2" key="1">
    <citation type="submission" date="2019-06" db="EMBL/GenBank/DDBJ databases">
        <title>Genomic Encyclopedia of Type Strains, Phase IV (KMG-V): Genome sequencing to study the core and pangenomes of soil and plant-associated prokaryotes.</title>
        <authorList>
            <person name="Whitman W."/>
        </authorList>
    </citation>
    <scope>NUCLEOTIDE SEQUENCE [LARGE SCALE GENOMIC DNA]</scope>
    <source>
        <strain evidence="1 2">BR 510</strain>
    </source>
</reference>
<sequence length="168" mass="17961">MVIALAASGAAAYQLAVPPAQEAAHWREIAWPFPRDGWPAGRAFRCDGACAGAELYVRAKRGFCNCDRGVADDDEVDRVADIDLISLRFVAIAPGEQVGIAELRGRARRYHLGHSDGAAIGIAVSRHCDLFVAAAQGRGDAGTVQRAAINFLETQEMKAWVMAALDGR</sequence>
<keyword evidence="2" id="KW-1185">Reference proteome</keyword>
<evidence type="ECO:0000313" key="1">
    <source>
        <dbReference type="EMBL" id="TWA91313.1"/>
    </source>
</evidence>
<comment type="caution">
    <text evidence="1">The sequence shown here is derived from an EMBL/GenBank/DDBJ whole genome shotgun (WGS) entry which is preliminary data.</text>
</comment>
<dbReference type="EMBL" id="VITK01000013">
    <property type="protein sequence ID" value="TWA91313.1"/>
    <property type="molecule type" value="Genomic_DNA"/>
</dbReference>
<protein>
    <submittedName>
        <fullName evidence="1">Uncharacterized protein</fullName>
    </submittedName>
</protein>
<organism evidence="1 2">
    <name type="scientific">Bradyrhizobium stylosanthis</name>
    <dbReference type="NCBI Taxonomy" id="1803665"/>
    <lineage>
        <taxon>Bacteria</taxon>
        <taxon>Pseudomonadati</taxon>
        <taxon>Pseudomonadota</taxon>
        <taxon>Alphaproteobacteria</taxon>
        <taxon>Hyphomicrobiales</taxon>
        <taxon>Nitrobacteraceae</taxon>
        <taxon>Bradyrhizobium</taxon>
    </lineage>
</organism>
<evidence type="ECO:0000313" key="2">
    <source>
        <dbReference type="Proteomes" id="UP000319949"/>
    </source>
</evidence>
<dbReference type="AlphaFoldDB" id="A0A560D2M8"/>
<gene>
    <name evidence="1" type="ORF">FBZ96_11321</name>
</gene>
<name>A0A560D2M8_9BRAD</name>